<name>A0AAJ5QZK5_XYLFS</name>
<dbReference type="GO" id="GO:0000731">
    <property type="term" value="P:DNA synthesis involved in DNA repair"/>
    <property type="evidence" value="ECO:0007669"/>
    <property type="project" value="TreeGrafter"/>
</dbReference>
<feature type="domain" description="Protein CR006 P-loop" evidence="2">
    <location>
        <begin position="238"/>
        <end position="693"/>
    </location>
</feature>
<gene>
    <name evidence="3" type="ORF">OK117_07740</name>
</gene>
<dbReference type="GO" id="GO:0006302">
    <property type="term" value="P:double-strand break repair"/>
    <property type="evidence" value="ECO:0007669"/>
    <property type="project" value="TreeGrafter"/>
</dbReference>
<dbReference type="InterPro" id="IPR026866">
    <property type="entry name" value="CR006_AAA"/>
</dbReference>
<reference evidence="3" key="1">
    <citation type="journal article" date="2022" name="Phytopathology">
        <title>Complete circularized genome resources of seven strains of Xylella fastidiosa subsp. fastidiosa using hybrid assembly reveals unknown plasmids.</title>
        <authorList>
            <person name="Velasco-Amo M.D.P."/>
            <person name="Arias-Giraldo L.F.F."/>
            <person name="Ecija M.R."/>
            <person name="De La Fuente L."/>
            <person name="Marco-Noales E."/>
            <person name="Moralejo E."/>
            <person name="Navas-Cort J.A."/>
            <person name="Landa B.B."/>
        </authorList>
    </citation>
    <scope>NUCLEOTIDE SEQUENCE</scope>
    <source>
        <strain evidence="3">CFBP8073</strain>
    </source>
</reference>
<evidence type="ECO:0000313" key="3">
    <source>
        <dbReference type="EMBL" id="WCF27540.1"/>
    </source>
</evidence>
<dbReference type="Pfam" id="PF13166">
    <property type="entry name" value="AAA_13"/>
    <property type="match status" value="2"/>
</dbReference>
<organism evidence="3 4">
    <name type="scientific">Xylella fastidiosa subsp. fastidiosa</name>
    <dbReference type="NCBI Taxonomy" id="644356"/>
    <lineage>
        <taxon>Bacteria</taxon>
        <taxon>Pseudomonadati</taxon>
        <taxon>Pseudomonadota</taxon>
        <taxon>Gammaproteobacteria</taxon>
        <taxon>Lysobacterales</taxon>
        <taxon>Lysobacteraceae</taxon>
        <taxon>Xylella</taxon>
    </lineage>
</organism>
<feature type="coiled-coil region" evidence="1">
    <location>
        <begin position="445"/>
        <end position="475"/>
    </location>
</feature>
<sequence length="777" mass="86736">MLKKLIKVNHVGLLRNGVPPTTPTLFGPVTLFYAENGRGKTTVANILRAVTHGEGKDEVLQKARTIDADESPCIELLWNDGKTDKNLTLHHGHWTGTPPDILIFDATFVDDNVYSGQEVHPEQRQKCLQFVLGAESVKLEREIDKLTNEIADENTNIKQIVQRIQAYSKNMPIADFINLAPVTDAEAKIAALRTQREAARNVPALLQRHAPQPLPHIECNIDAFFSIIQSTFDDIRADAEEIVQAHFQRHQQPPGIEAWVMQGREFNPEQGCPFCGQEVTATALIKAYETYFNTAFKAFMKNVATLGPGVETRFPEAWLEKIADRIQGNDACVAAWKDQLDLSSPLFDNPRAIATFTRLRTVGLALAQSKQHRPLDCVGTTQDKADMVRLLEELRAQIDAYNAAVDKINRRITDFKQTLAESTPAALEASIATLEIGIVRQSTEVVQAITAYQAAKAKKEQLEREKKNVRAALDARLPELLSVYASKINQFLRDFGAAFLIDELKQGMHGGVMRANYRLQLRGQQVALGNRTDPHPGFHSVLSEGDKRTLALAFFLARLYVTPDALVGKSVVLDDPMCSFDMTRRKKTMESIADLVKQGVQVVVLSHDAYFLRDLRNLLTGPRYNKVSVNVHHIKRTKNNDSQIVSDADLDSICQSDYMRRYARVVAFVSGTYEGTLEEVASALRPLVEGFLKHRFAPPLLRQNLSLGQMISAIREATDDSPLVLAKPYVDTLEEFNAFAVQPHHDDLSSLSPMNDGELSRYARMALELIYGGSLPH</sequence>
<dbReference type="AlphaFoldDB" id="A0AAJ5QZK5"/>
<reference evidence="3" key="2">
    <citation type="submission" date="2022-10" db="EMBL/GenBank/DDBJ databases">
        <authorList>
            <person name="Landa B."/>
            <person name="Arias-Giraldo L.F."/>
            <person name="Roman-Ecija M."/>
            <person name="Velasco-Amo M.P."/>
            <person name="De La Fuente L."/>
            <person name="Marco-Noales E."/>
            <person name="Moralejo E."/>
        </authorList>
    </citation>
    <scope>NUCLEOTIDE SEQUENCE</scope>
    <source>
        <strain evidence="3">CFBP8073</strain>
    </source>
</reference>
<protein>
    <submittedName>
        <fullName evidence="3">AAA family ATPase</fullName>
    </submittedName>
</protein>
<dbReference type="SUPFAM" id="SSF52540">
    <property type="entry name" value="P-loop containing nucleoside triphosphate hydrolases"/>
    <property type="match status" value="1"/>
</dbReference>
<feature type="domain" description="Protein CR006 P-loop" evidence="2">
    <location>
        <begin position="28"/>
        <end position="170"/>
    </location>
</feature>
<feature type="coiled-coil region" evidence="1">
    <location>
        <begin position="384"/>
        <end position="411"/>
    </location>
</feature>
<dbReference type="Proteomes" id="UP001211513">
    <property type="component" value="Chromosome"/>
</dbReference>
<accession>A0AAJ5QZK5</accession>
<dbReference type="PANTHER" id="PTHR32182:SF0">
    <property type="entry name" value="DNA REPLICATION AND REPAIR PROTEIN RECF"/>
    <property type="match status" value="1"/>
</dbReference>
<dbReference type="InterPro" id="IPR027417">
    <property type="entry name" value="P-loop_NTPase"/>
</dbReference>
<feature type="coiled-coil region" evidence="1">
    <location>
        <begin position="136"/>
        <end position="202"/>
    </location>
</feature>
<dbReference type="RefSeq" id="WP_058564551.1">
    <property type="nucleotide sequence ID" value="NZ_CP109886.1"/>
</dbReference>
<evidence type="ECO:0000259" key="2">
    <source>
        <dbReference type="Pfam" id="PF13166"/>
    </source>
</evidence>
<dbReference type="PANTHER" id="PTHR32182">
    <property type="entry name" value="DNA REPLICATION AND REPAIR PROTEIN RECF"/>
    <property type="match status" value="1"/>
</dbReference>
<keyword evidence="1" id="KW-0175">Coiled coil</keyword>
<dbReference type="EMBL" id="CP109886">
    <property type="protein sequence ID" value="WCF27540.1"/>
    <property type="molecule type" value="Genomic_DNA"/>
</dbReference>
<evidence type="ECO:0000256" key="1">
    <source>
        <dbReference type="SAM" id="Coils"/>
    </source>
</evidence>
<dbReference type="Gene3D" id="3.40.50.300">
    <property type="entry name" value="P-loop containing nucleotide triphosphate hydrolases"/>
    <property type="match status" value="2"/>
</dbReference>
<proteinExistence type="predicted"/>
<evidence type="ECO:0000313" key="4">
    <source>
        <dbReference type="Proteomes" id="UP001211513"/>
    </source>
</evidence>